<protein>
    <submittedName>
        <fullName evidence="2">Uncharacterized protein</fullName>
    </submittedName>
</protein>
<sequence length="275" mass="30948">QRVKEAQGNLAPLEERKNALNEQIETLETKLAEKSELLEHTEELGKLGLDIERLRQLQHTLRAIGAKHGLKGKEAAGKFFDDLKDYEAIVGAELRLKGFHTQIETRSLELDMAEKKLEKARNEMADVQKALASYQRLVSMGFDEKALGEMEKAGKKYGTPRKVLVALNRFASLSDIKTATEDMRGKLKQGKADVEAIEKKNLHLKSIIEMCEDLLGRKFSLQAITLIRATATKYGEAVDVMKAIEAYGSLKEIEKKISQARTELVETQAKIQRQK</sequence>
<comment type="caution">
    <text evidence="2">The sequence shown here is derived from an EMBL/GenBank/DDBJ whole genome shotgun (WGS) entry which is preliminary data.</text>
</comment>
<feature type="coiled-coil region" evidence="1">
    <location>
        <begin position="103"/>
        <end position="137"/>
    </location>
</feature>
<gene>
    <name evidence="2" type="ORF">S12H4_20616</name>
</gene>
<dbReference type="AlphaFoldDB" id="X1T9S4"/>
<evidence type="ECO:0000256" key="1">
    <source>
        <dbReference type="SAM" id="Coils"/>
    </source>
</evidence>
<feature type="non-terminal residue" evidence="2">
    <location>
        <position position="1"/>
    </location>
</feature>
<feature type="non-terminal residue" evidence="2">
    <location>
        <position position="275"/>
    </location>
</feature>
<accession>X1T9S4</accession>
<proteinExistence type="predicted"/>
<organism evidence="2">
    <name type="scientific">marine sediment metagenome</name>
    <dbReference type="NCBI Taxonomy" id="412755"/>
    <lineage>
        <taxon>unclassified sequences</taxon>
        <taxon>metagenomes</taxon>
        <taxon>ecological metagenomes</taxon>
    </lineage>
</organism>
<feature type="coiled-coil region" evidence="1">
    <location>
        <begin position="3"/>
        <end position="44"/>
    </location>
</feature>
<dbReference type="EMBL" id="BARW01010478">
    <property type="protein sequence ID" value="GAI76769.1"/>
    <property type="molecule type" value="Genomic_DNA"/>
</dbReference>
<reference evidence="2" key="1">
    <citation type="journal article" date="2014" name="Front. Microbiol.">
        <title>High frequency of phylogenetically diverse reductive dehalogenase-homologous genes in deep subseafloor sedimentary metagenomes.</title>
        <authorList>
            <person name="Kawai M."/>
            <person name="Futagami T."/>
            <person name="Toyoda A."/>
            <person name="Takaki Y."/>
            <person name="Nishi S."/>
            <person name="Hori S."/>
            <person name="Arai W."/>
            <person name="Tsubouchi T."/>
            <person name="Morono Y."/>
            <person name="Uchiyama I."/>
            <person name="Ito T."/>
            <person name="Fujiyama A."/>
            <person name="Inagaki F."/>
            <person name="Takami H."/>
        </authorList>
    </citation>
    <scope>NUCLEOTIDE SEQUENCE</scope>
    <source>
        <strain evidence="2">Expedition CK06-06</strain>
    </source>
</reference>
<name>X1T9S4_9ZZZZ</name>
<evidence type="ECO:0000313" key="2">
    <source>
        <dbReference type="EMBL" id="GAI76769.1"/>
    </source>
</evidence>
<keyword evidence="1" id="KW-0175">Coiled coil</keyword>